<gene>
    <name evidence="2" type="ORF">JI746_27190</name>
</gene>
<protein>
    <submittedName>
        <fullName evidence="2">Uncharacterized protein</fullName>
    </submittedName>
</protein>
<proteinExistence type="predicted"/>
<organism evidence="2 3">
    <name type="scientific">Ramlibacter alkalitolerans</name>
    <dbReference type="NCBI Taxonomy" id="2039631"/>
    <lineage>
        <taxon>Bacteria</taxon>
        <taxon>Pseudomonadati</taxon>
        <taxon>Pseudomonadota</taxon>
        <taxon>Betaproteobacteria</taxon>
        <taxon>Burkholderiales</taxon>
        <taxon>Comamonadaceae</taxon>
        <taxon>Ramlibacter</taxon>
    </lineage>
</organism>
<feature type="region of interest" description="Disordered" evidence="1">
    <location>
        <begin position="17"/>
        <end position="55"/>
    </location>
</feature>
<name>A0ABS1JX99_9BURK</name>
<accession>A0ABS1JX99</accession>
<dbReference type="RefSeq" id="WP_201693449.1">
    <property type="nucleotide sequence ID" value="NZ_JAEQND010000023.1"/>
</dbReference>
<sequence>MLIALLAALREERAGRSRGEIAVRERARRASPEGKRVLRADEKATSPNEKTRFSL</sequence>
<comment type="caution">
    <text evidence="2">The sequence shown here is derived from an EMBL/GenBank/DDBJ whole genome shotgun (WGS) entry which is preliminary data.</text>
</comment>
<evidence type="ECO:0000313" key="2">
    <source>
        <dbReference type="EMBL" id="MBL0428817.1"/>
    </source>
</evidence>
<dbReference type="Proteomes" id="UP000622707">
    <property type="component" value="Unassembled WGS sequence"/>
</dbReference>
<evidence type="ECO:0000256" key="1">
    <source>
        <dbReference type="SAM" id="MobiDB-lite"/>
    </source>
</evidence>
<evidence type="ECO:0000313" key="3">
    <source>
        <dbReference type="Proteomes" id="UP000622707"/>
    </source>
</evidence>
<keyword evidence="3" id="KW-1185">Reference proteome</keyword>
<reference evidence="2 3" key="1">
    <citation type="journal article" date="2017" name="Int. J. Syst. Evol. Microbiol.">
        <title>Ramlibacter alkalitolerans sp. nov., alkali-tolerant bacterium isolated from soil of ginseng.</title>
        <authorList>
            <person name="Lee D.H."/>
            <person name="Cha C.J."/>
        </authorList>
    </citation>
    <scope>NUCLEOTIDE SEQUENCE [LARGE SCALE GENOMIC DNA]</scope>
    <source>
        <strain evidence="2 3">KACC 19305</strain>
    </source>
</reference>
<dbReference type="EMBL" id="JAEQND010000023">
    <property type="protein sequence ID" value="MBL0428817.1"/>
    <property type="molecule type" value="Genomic_DNA"/>
</dbReference>